<name>A0A0L0N4P7_TOLOC</name>
<feature type="non-terminal residue" evidence="2">
    <location>
        <position position="1"/>
    </location>
</feature>
<evidence type="ECO:0000313" key="3">
    <source>
        <dbReference type="Proteomes" id="UP000036947"/>
    </source>
</evidence>
<protein>
    <submittedName>
        <fullName evidence="2">Uncharacterized protein</fullName>
    </submittedName>
</protein>
<proteinExistence type="predicted"/>
<dbReference type="PANTHER" id="PTHR41390">
    <property type="entry name" value="CHROMOSOME 7, WHOLE GENOME SHOTGUN SEQUENCE"/>
    <property type="match status" value="1"/>
</dbReference>
<dbReference type="STRING" id="1163406.A0A0L0N4P7"/>
<feature type="region of interest" description="Disordered" evidence="1">
    <location>
        <begin position="1"/>
        <end position="33"/>
    </location>
</feature>
<accession>A0A0L0N4P7</accession>
<dbReference type="EMBL" id="LFRF01000021">
    <property type="protein sequence ID" value="KND89078.1"/>
    <property type="molecule type" value="Genomic_DNA"/>
</dbReference>
<keyword evidence="3" id="KW-1185">Reference proteome</keyword>
<organism evidence="2 3">
    <name type="scientific">Tolypocladium ophioglossoides (strain CBS 100239)</name>
    <name type="common">Snaketongue truffleclub</name>
    <name type="synonym">Elaphocordyceps ophioglossoides</name>
    <dbReference type="NCBI Taxonomy" id="1163406"/>
    <lineage>
        <taxon>Eukaryota</taxon>
        <taxon>Fungi</taxon>
        <taxon>Dikarya</taxon>
        <taxon>Ascomycota</taxon>
        <taxon>Pezizomycotina</taxon>
        <taxon>Sordariomycetes</taxon>
        <taxon>Hypocreomycetidae</taxon>
        <taxon>Hypocreales</taxon>
        <taxon>Ophiocordycipitaceae</taxon>
        <taxon>Tolypocladium</taxon>
    </lineage>
</organism>
<dbReference type="Proteomes" id="UP000036947">
    <property type="component" value="Unassembled WGS sequence"/>
</dbReference>
<dbReference type="AlphaFoldDB" id="A0A0L0N4P7"/>
<dbReference type="PANTHER" id="PTHR41390:SF1">
    <property type="entry name" value="NADH-UBIQUINONE OXIDOREDUCTASE 213 KDA SUBUNIT"/>
    <property type="match status" value="1"/>
</dbReference>
<evidence type="ECO:0000256" key="1">
    <source>
        <dbReference type="SAM" id="MobiDB-lite"/>
    </source>
</evidence>
<comment type="caution">
    <text evidence="2">The sequence shown here is derived from an EMBL/GenBank/DDBJ whole genome shotgun (WGS) entry which is preliminary data.</text>
</comment>
<gene>
    <name evidence="2" type="ORF">TOPH_06280</name>
</gene>
<dbReference type="OrthoDB" id="5565730at2759"/>
<reference evidence="2 3" key="1">
    <citation type="journal article" date="2015" name="BMC Genomics">
        <title>The genome of the truffle-parasite Tolypocladium ophioglossoides and the evolution of antifungal peptaibiotics.</title>
        <authorList>
            <person name="Quandt C.A."/>
            <person name="Bushley K.E."/>
            <person name="Spatafora J.W."/>
        </authorList>
    </citation>
    <scope>NUCLEOTIDE SEQUENCE [LARGE SCALE GENOMIC DNA]</scope>
    <source>
        <strain evidence="2 3">CBS 100239</strain>
    </source>
</reference>
<sequence length="291" mass="31378">QLDPLEEAEVRSGHSVPANGGVRSRTQQQPRTSWAVVHTHECRGCVYRCSQGVSALLVRSRGFILPLSGTIMRTGVQDEPQPGSSTRQRQRRGLLPPEVMELLIPPVKVGAWTGGAGVLAGVGGAIARDTNPLASGVLSGVQWFTLGTSYWFTRTVAMRAWGGGEHMRPVDKTKASAIAGSAAGAVAGLMRGPPKILPAMALWGLVGAGGQVVANRLEAREPRVKDDKDSQFWSKWSPLKKLTDEEYVDMMGEKILKVEADIALIDDRIAELRVAEQTAKEREVQIANSPK</sequence>
<evidence type="ECO:0000313" key="2">
    <source>
        <dbReference type="EMBL" id="KND89078.1"/>
    </source>
</evidence>